<evidence type="ECO:0000313" key="2">
    <source>
        <dbReference type="EMBL" id="MDQ0437844.1"/>
    </source>
</evidence>
<organism evidence="2 3">
    <name type="scientific">Kaistia dalseonensis</name>
    <dbReference type="NCBI Taxonomy" id="410840"/>
    <lineage>
        <taxon>Bacteria</taxon>
        <taxon>Pseudomonadati</taxon>
        <taxon>Pseudomonadota</taxon>
        <taxon>Alphaproteobacteria</taxon>
        <taxon>Hyphomicrobiales</taxon>
        <taxon>Kaistiaceae</taxon>
        <taxon>Kaistia</taxon>
    </lineage>
</organism>
<reference evidence="2 3" key="1">
    <citation type="submission" date="2023-07" db="EMBL/GenBank/DDBJ databases">
        <title>Genomic Encyclopedia of Type Strains, Phase IV (KMG-IV): sequencing the most valuable type-strain genomes for metagenomic binning, comparative biology and taxonomic classification.</title>
        <authorList>
            <person name="Goeker M."/>
        </authorList>
    </citation>
    <scope>NUCLEOTIDE SEQUENCE [LARGE SCALE GENOMIC DNA]</scope>
    <source>
        <strain evidence="2 3">B6-8</strain>
    </source>
</reference>
<feature type="transmembrane region" description="Helical" evidence="1">
    <location>
        <begin position="53"/>
        <end position="71"/>
    </location>
</feature>
<comment type="caution">
    <text evidence="2">The sequence shown here is derived from an EMBL/GenBank/DDBJ whole genome shotgun (WGS) entry which is preliminary data.</text>
</comment>
<feature type="transmembrane region" description="Helical" evidence="1">
    <location>
        <begin position="124"/>
        <end position="141"/>
    </location>
</feature>
<dbReference type="RefSeq" id="WP_266348773.1">
    <property type="nucleotide sequence ID" value="NZ_JAPKNG010000003.1"/>
</dbReference>
<dbReference type="EMBL" id="JAUSVO010000003">
    <property type="protein sequence ID" value="MDQ0437844.1"/>
    <property type="molecule type" value="Genomic_DNA"/>
</dbReference>
<proteinExistence type="predicted"/>
<keyword evidence="1" id="KW-1133">Transmembrane helix</keyword>
<name>A0ABU0H6B2_9HYPH</name>
<gene>
    <name evidence="2" type="ORF">QO014_002236</name>
</gene>
<keyword evidence="1" id="KW-0472">Membrane</keyword>
<feature type="transmembrane region" description="Helical" evidence="1">
    <location>
        <begin position="171"/>
        <end position="191"/>
    </location>
</feature>
<keyword evidence="3" id="KW-1185">Reference proteome</keyword>
<evidence type="ECO:0000313" key="3">
    <source>
        <dbReference type="Proteomes" id="UP001241603"/>
    </source>
</evidence>
<dbReference type="Proteomes" id="UP001241603">
    <property type="component" value="Unassembled WGS sequence"/>
</dbReference>
<keyword evidence="1" id="KW-0812">Transmembrane</keyword>
<sequence>MSTGPAAAARMTGLFPLMLAAFAWGLAEATYFPLVADILLSFVALCFGLRAGLWSALGAAIGAACGGLVLYRLAATDPMAARAMLDSVPFVSRAMIATGFAGIQSADWPLAMLKGSVTGIPYKVFAVGAGESGLSALAFFAVSIPVRLARFAVVALIIAVASHLLSKRLALAGRAVVLALFWIVFYAEFWLRWSGMEVTLIR</sequence>
<protein>
    <submittedName>
        <fullName evidence="2">Uncharacterized protein</fullName>
    </submittedName>
</protein>
<evidence type="ECO:0000256" key="1">
    <source>
        <dbReference type="SAM" id="Phobius"/>
    </source>
</evidence>
<feature type="transmembrane region" description="Helical" evidence="1">
    <location>
        <begin position="148"/>
        <end position="165"/>
    </location>
</feature>
<accession>A0ABU0H6B2</accession>